<proteinExistence type="predicted"/>
<dbReference type="Proteomes" id="UP001153331">
    <property type="component" value="Unassembled WGS sequence"/>
</dbReference>
<evidence type="ECO:0000313" key="1">
    <source>
        <dbReference type="EMBL" id="KAJ8112681.1"/>
    </source>
</evidence>
<comment type="caution">
    <text evidence="1">The sequence shown here is derived from an EMBL/GenBank/DDBJ whole genome shotgun (WGS) entry which is preliminary data.</text>
</comment>
<name>A0ACC2IBW4_9PLEO</name>
<accession>A0ACC2IBW4</accession>
<keyword evidence="2" id="KW-1185">Reference proteome</keyword>
<organism evidence="1 2">
    <name type="scientific">Boeremia exigua</name>
    <dbReference type="NCBI Taxonomy" id="749465"/>
    <lineage>
        <taxon>Eukaryota</taxon>
        <taxon>Fungi</taxon>
        <taxon>Dikarya</taxon>
        <taxon>Ascomycota</taxon>
        <taxon>Pezizomycotina</taxon>
        <taxon>Dothideomycetes</taxon>
        <taxon>Pleosporomycetidae</taxon>
        <taxon>Pleosporales</taxon>
        <taxon>Pleosporineae</taxon>
        <taxon>Didymellaceae</taxon>
        <taxon>Boeremia</taxon>
    </lineage>
</organism>
<sequence length="853" mass="96061">MPLEQLPEELLLQIASYLPDSGTPRHLKNLSLTSRHLRPIAQESLFTKAKLSICCGCHPKVNALIRLLRTLLDRPDLATKVRTLRFRAVRKGVEKVYAENGFDMPVFRDRCISKLEELGYHSTHPWWRSINNFIESAFGGLLLAVIPNLTEVDFWIKDTQRGPPSSECISGLWGGTSPPDAILYGWRNVKHLVTGDASMLKCGVQFESLTSLDLRTVSIGTVLRLNGPSSLQGAENVEHLALTVSMQFADRNLVNKAEIAFRELLDALACRALRKLKIVFINDGYHIDDPTTELSATYFLNQLASVVKTLETLSITLETTDEDGELDWIIDMFQAPTTSMKTFSALKTLVIPQSFIFDAGSATLSIDNSCMPKDLPPNLEELELLWPHERVEEWVEGFLDDSDNETSGSPPNDADTRSTKIEKLILTCRDDAGMNASYFTECVEEIWWDLFTKRCIDTEARDQMRATKFSLPGLYEEQGLVEEDSDIDDDGINEEDSDYDEDNVYEEDWDDMDEDDWTGSQRELSEFPQQKVDQKTRDQTNVLGCLRDNFHGQIGFTIDELATRLSMDPQRILEAVPDLCDDNHILIVPLPDTWRVRFVKASTDLIRRDITAVPTPKETREHENQTEGDGSCQRQEDAPLSEQRESVDPPADDVSNCRITILRALRDLPIRSVGLTVHSVNTALSDRDPIVVRKAIQDLFLGGFITSDGIQPGSLRTPRLNFVRSSRELRERGALVPMKIINDSPENDDDSVTDDDMPDLEAIEPSADATMGPAVAPLSRCGNVTETAVLRFLRQSGPSQGMRHEEIAHRLGTDFTEILFRTSRLAAKGHVREYRGRIYFVSENLELLKEDVS</sequence>
<protein>
    <submittedName>
        <fullName evidence="1">Uncharacterized protein</fullName>
    </submittedName>
</protein>
<gene>
    <name evidence="1" type="ORF">OPT61_g5006</name>
</gene>
<dbReference type="EMBL" id="JAPHNI010000306">
    <property type="protein sequence ID" value="KAJ8112681.1"/>
    <property type="molecule type" value="Genomic_DNA"/>
</dbReference>
<evidence type="ECO:0000313" key="2">
    <source>
        <dbReference type="Proteomes" id="UP001153331"/>
    </source>
</evidence>
<reference evidence="1" key="1">
    <citation type="submission" date="2022-11" db="EMBL/GenBank/DDBJ databases">
        <title>Genome Sequence of Boeremia exigua.</title>
        <authorList>
            <person name="Buettner E."/>
        </authorList>
    </citation>
    <scope>NUCLEOTIDE SEQUENCE</scope>
    <source>
        <strain evidence="1">CU02</strain>
    </source>
</reference>